<reference evidence="2" key="1">
    <citation type="submission" date="2023-07" db="EMBL/GenBank/DDBJ databases">
        <title>30 novel species of actinomycetes from the DSMZ collection.</title>
        <authorList>
            <person name="Nouioui I."/>
        </authorList>
    </citation>
    <scope>NUCLEOTIDE SEQUENCE [LARGE SCALE GENOMIC DNA]</scope>
    <source>
        <strain evidence="2">DSM 46792</strain>
    </source>
</reference>
<dbReference type="Gene3D" id="3.30.70.2330">
    <property type="match status" value="1"/>
</dbReference>
<dbReference type="EMBL" id="JAVREI010000005">
    <property type="protein sequence ID" value="MDT0276209.1"/>
    <property type="molecule type" value="Genomic_DNA"/>
</dbReference>
<evidence type="ECO:0000313" key="2">
    <source>
        <dbReference type="Proteomes" id="UP001183222"/>
    </source>
</evidence>
<evidence type="ECO:0000313" key="1">
    <source>
        <dbReference type="EMBL" id="MDT0276209.1"/>
    </source>
</evidence>
<sequence>MSVGEAHVGPLPQWDGQVTRLLVTEKDELGLYRPVGFLDAVDCGEEVAYRFAYLEAATRRPSFRPLLGFRDATRPYESAGLFPLFAERIMDPRRPDRPMYLAALDLEDEATPLEVLARSGGQRAGDGILLTPVPHVDGNGRTSCVFLVHGIRHLLGATERVDSLRPGDRLRITPEPANPVNPRALLVTEDGNRPLGWVPDALLDYVHEVQDGTLTVVRVNPREVGTRLRLLVRLEGVASPDWQPFTGPNWSTVG</sequence>
<proteinExistence type="predicted"/>
<dbReference type="Proteomes" id="UP001183222">
    <property type="component" value="Unassembled WGS sequence"/>
</dbReference>
<organism evidence="1 2">
    <name type="scientific">Blastococcus goldschmidtiae</name>
    <dbReference type="NCBI Taxonomy" id="3075546"/>
    <lineage>
        <taxon>Bacteria</taxon>
        <taxon>Bacillati</taxon>
        <taxon>Actinomycetota</taxon>
        <taxon>Actinomycetes</taxon>
        <taxon>Geodermatophilales</taxon>
        <taxon>Geodermatophilaceae</taxon>
        <taxon>Blastococcus</taxon>
    </lineage>
</organism>
<dbReference type="RefSeq" id="WP_311345023.1">
    <property type="nucleotide sequence ID" value="NZ_JAVREI010000005.1"/>
</dbReference>
<protein>
    <recommendedName>
        <fullName evidence="3">HIRAN domain-containing protein</fullName>
    </recommendedName>
</protein>
<evidence type="ECO:0008006" key="3">
    <source>
        <dbReference type="Google" id="ProtNLM"/>
    </source>
</evidence>
<keyword evidence="2" id="KW-1185">Reference proteome</keyword>
<gene>
    <name evidence="1" type="ORF">RM425_09890</name>
</gene>
<comment type="caution">
    <text evidence="1">The sequence shown here is derived from an EMBL/GenBank/DDBJ whole genome shotgun (WGS) entry which is preliminary data.</text>
</comment>
<accession>A0ABU2K7P0</accession>
<name>A0ABU2K7P0_9ACTN</name>